<name>A0ACC3A5V4_9EURO</name>
<proteinExistence type="predicted"/>
<comment type="caution">
    <text evidence="1">The sequence shown here is derived from an EMBL/GenBank/DDBJ whole genome shotgun (WGS) entry which is preliminary data.</text>
</comment>
<evidence type="ECO:0000313" key="1">
    <source>
        <dbReference type="EMBL" id="KAJ9655825.1"/>
    </source>
</evidence>
<accession>A0ACC3A5V4</accession>
<keyword evidence="2" id="KW-1185">Reference proteome</keyword>
<organism evidence="1 2">
    <name type="scientific">Neophaeococcomyces mojaviensis</name>
    <dbReference type="NCBI Taxonomy" id="3383035"/>
    <lineage>
        <taxon>Eukaryota</taxon>
        <taxon>Fungi</taxon>
        <taxon>Dikarya</taxon>
        <taxon>Ascomycota</taxon>
        <taxon>Pezizomycotina</taxon>
        <taxon>Eurotiomycetes</taxon>
        <taxon>Chaetothyriomycetidae</taxon>
        <taxon>Chaetothyriales</taxon>
        <taxon>Chaetothyriales incertae sedis</taxon>
        <taxon>Neophaeococcomyces</taxon>
    </lineage>
</organism>
<evidence type="ECO:0000313" key="2">
    <source>
        <dbReference type="Proteomes" id="UP001172386"/>
    </source>
</evidence>
<protein>
    <submittedName>
        <fullName evidence="1">Uncharacterized protein</fullName>
    </submittedName>
</protein>
<dbReference type="Proteomes" id="UP001172386">
    <property type="component" value="Unassembled WGS sequence"/>
</dbReference>
<dbReference type="EMBL" id="JAPDRQ010000088">
    <property type="protein sequence ID" value="KAJ9655825.1"/>
    <property type="molecule type" value="Genomic_DNA"/>
</dbReference>
<reference evidence="1" key="1">
    <citation type="submission" date="2022-10" db="EMBL/GenBank/DDBJ databases">
        <title>Culturing micro-colonial fungi from biological soil crusts in the Mojave desert and describing Neophaeococcomyces mojavensis, and introducing the new genera and species Taxawa tesnikishii.</title>
        <authorList>
            <person name="Kurbessoian T."/>
            <person name="Stajich J.E."/>
        </authorList>
    </citation>
    <scope>NUCLEOTIDE SEQUENCE</scope>
    <source>
        <strain evidence="1">JES_112</strain>
    </source>
</reference>
<sequence length="490" mass="55997">MFVTPISGSHAYKQGCGEARPPTVFEDELHHDGFPDVNSPTGQLQHQLALCAEREEDTIVTDAHLPRSRTNTSDGFVSLVSHHSDPHASPDLFNIVSPKASFDRTLDWPFATIRESHLFFHFIRHLSLWVDICDPHRHFATEIPFRVNNNPILLNAILACASRHLSIITDSADHESLLYANRCVQSLIQRFDDPLGHLDENLLAVVILLRLHEEISQEDDARMHLYGQTKVLNAISDFAADGGVRESGSWTSLRQHVYISLTKQRPLELDLANFKHSSIFYETTNEAYANRIIYIFAKLLKFVFPEEGSNDHNLYLAQWAEIQADVENWWETKPWYYKPLWGEKNMTSPTSTTTTSPGQARAHGSFRYPELKMAHPAQVVGYQHYHMAKILLILYDPSLKARLGFATYRTRKETEGVVLTHVRQIVGLAKSNEDVTNGLFQASHILSACGGYICDYEERQVAIDFLKYIQRKTGWKTEQTVLELQEQWQD</sequence>
<gene>
    <name evidence="1" type="ORF">H2198_005362</name>
</gene>